<evidence type="ECO:0000259" key="2">
    <source>
        <dbReference type="Pfam" id="PF13439"/>
    </source>
</evidence>
<feature type="domain" description="Glycosyl transferase family 1" evidence="1">
    <location>
        <begin position="189"/>
        <end position="352"/>
    </location>
</feature>
<proteinExistence type="predicted"/>
<dbReference type="Pfam" id="PF13439">
    <property type="entry name" value="Glyco_transf_4"/>
    <property type="match status" value="1"/>
</dbReference>
<evidence type="ECO:0000259" key="1">
    <source>
        <dbReference type="Pfam" id="PF00534"/>
    </source>
</evidence>
<dbReference type="SUPFAM" id="SSF53756">
    <property type="entry name" value="UDP-Glycosyltransferase/glycogen phosphorylase"/>
    <property type="match status" value="1"/>
</dbReference>
<dbReference type="InterPro" id="IPR001296">
    <property type="entry name" value="Glyco_trans_1"/>
</dbReference>
<evidence type="ECO:0000313" key="4">
    <source>
        <dbReference type="Proteomes" id="UP000176498"/>
    </source>
</evidence>
<feature type="domain" description="Glycosyltransferase subfamily 4-like N-terminal" evidence="2">
    <location>
        <begin position="16"/>
        <end position="165"/>
    </location>
</feature>
<dbReference type="Pfam" id="PF00534">
    <property type="entry name" value="Glycos_transf_1"/>
    <property type="match status" value="1"/>
</dbReference>
<dbReference type="PANTHER" id="PTHR45947">
    <property type="entry name" value="SULFOQUINOVOSYL TRANSFERASE SQD2"/>
    <property type="match status" value="1"/>
</dbReference>
<evidence type="ECO:0000313" key="3">
    <source>
        <dbReference type="EMBL" id="OGY42412.1"/>
    </source>
</evidence>
<sequence>MQKTLLITIDFPPQKGGVATYLSNLCHNLKPGKIFVLANKQGGAEHFDHKQNYKIIRDKLYHQFFWPAWLRTLRQAKKVIRREKIEQILISHVLPMGYIALLLKLPFIVSLHGYDVLAAQKNGWKKYWLLKILNRAKGIIVNSNFTKQEVLKLGISEDKIIIVYPCPNIKPEDLNQTERQAVKTELDLHGKKVLLSVGRLVERKGFDKVIEALPEGIKQVPNLVYLLVGKGPYKNELEKLALKLKVLDKMTICEDIPDSNLPAFYDLADAFIMPARQLGSDIEGFGIVYLEANLFGKPVIAGKSGGAGEAVIDGQTGLLVNPENVSDIAKAIVHLMNNREYAMKLGSQGKERVLSEFQWNKQIVKLKNIL</sequence>
<protein>
    <recommendedName>
        <fullName evidence="5">Glycosyl transferase family 1 domain-containing protein</fullName>
    </recommendedName>
</protein>
<dbReference type="Gene3D" id="3.40.50.2000">
    <property type="entry name" value="Glycogen Phosphorylase B"/>
    <property type="match status" value="2"/>
</dbReference>
<dbReference type="InterPro" id="IPR028098">
    <property type="entry name" value="Glyco_trans_4-like_N"/>
</dbReference>
<gene>
    <name evidence="3" type="ORF">A2Y82_04700</name>
</gene>
<dbReference type="Proteomes" id="UP000176498">
    <property type="component" value="Unassembled WGS sequence"/>
</dbReference>
<dbReference type="PANTHER" id="PTHR45947:SF3">
    <property type="entry name" value="SULFOQUINOVOSYL TRANSFERASE SQD2"/>
    <property type="match status" value="1"/>
</dbReference>
<dbReference type="EMBL" id="MHHZ01000004">
    <property type="protein sequence ID" value="OGY42412.1"/>
    <property type="molecule type" value="Genomic_DNA"/>
</dbReference>
<accession>A0A1G1XQX0</accession>
<dbReference type="GO" id="GO:0016758">
    <property type="term" value="F:hexosyltransferase activity"/>
    <property type="evidence" value="ECO:0007669"/>
    <property type="project" value="TreeGrafter"/>
</dbReference>
<organism evidence="3 4">
    <name type="scientific">Candidatus Buchananbacteria bacterium RBG_13_36_9</name>
    <dbReference type="NCBI Taxonomy" id="1797530"/>
    <lineage>
        <taxon>Bacteria</taxon>
        <taxon>Candidatus Buchananiibacteriota</taxon>
    </lineage>
</organism>
<dbReference type="CDD" id="cd03801">
    <property type="entry name" value="GT4_PimA-like"/>
    <property type="match status" value="1"/>
</dbReference>
<name>A0A1G1XQX0_9BACT</name>
<comment type="caution">
    <text evidence="3">The sequence shown here is derived from an EMBL/GenBank/DDBJ whole genome shotgun (WGS) entry which is preliminary data.</text>
</comment>
<dbReference type="AlphaFoldDB" id="A0A1G1XQX0"/>
<dbReference type="InterPro" id="IPR050194">
    <property type="entry name" value="Glycosyltransferase_grp1"/>
</dbReference>
<reference evidence="3 4" key="1">
    <citation type="journal article" date="2016" name="Nat. Commun.">
        <title>Thousands of microbial genomes shed light on interconnected biogeochemical processes in an aquifer system.</title>
        <authorList>
            <person name="Anantharaman K."/>
            <person name="Brown C.T."/>
            <person name="Hug L.A."/>
            <person name="Sharon I."/>
            <person name="Castelle C.J."/>
            <person name="Probst A.J."/>
            <person name="Thomas B.C."/>
            <person name="Singh A."/>
            <person name="Wilkins M.J."/>
            <person name="Karaoz U."/>
            <person name="Brodie E.L."/>
            <person name="Williams K.H."/>
            <person name="Hubbard S.S."/>
            <person name="Banfield J.F."/>
        </authorList>
    </citation>
    <scope>NUCLEOTIDE SEQUENCE [LARGE SCALE GENOMIC DNA]</scope>
</reference>
<evidence type="ECO:0008006" key="5">
    <source>
        <dbReference type="Google" id="ProtNLM"/>
    </source>
</evidence>